<reference evidence="2 3" key="1">
    <citation type="submission" date="2019-03" db="EMBL/GenBank/DDBJ databases">
        <title>Genomic Encyclopedia of Type Strains, Phase III (KMG-III): the genomes of soil and plant-associated and newly described type strains.</title>
        <authorList>
            <person name="Whitman W."/>
        </authorList>
    </citation>
    <scope>NUCLEOTIDE SEQUENCE [LARGE SCALE GENOMIC DNA]</scope>
    <source>
        <strain evidence="2 3">CGMCC 1.12801</strain>
    </source>
</reference>
<evidence type="ECO:0000313" key="2">
    <source>
        <dbReference type="EMBL" id="TDS17440.1"/>
    </source>
</evidence>
<name>A0A4R7D8U6_9SPHI</name>
<gene>
    <name evidence="2" type="ORF">B0I21_101305</name>
</gene>
<dbReference type="AlphaFoldDB" id="A0A4R7D8U6"/>
<accession>A0A4R7D8U6</accession>
<evidence type="ECO:0000313" key="3">
    <source>
        <dbReference type="Proteomes" id="UP000294752"/>
    </source>
</evidence>
<proteinExistence type="predicted"/>
<keyword evidence="3" id="KW-1185">Reference proteome</keyword>
<sequence>MLLIGGVWTICMASVKNQHLVGLNHSYSVNYGNKSVNTASFHWEKGKKKPHHIDDRAVEKTEESDVKQSNTNDGLSFPLVADLLYKNIRFGLFSLLYNSKSAPLDVVLFTCYDSERFILLQHFRI</sequence>
<organism evidence="2 3">
    <name type="scientific">Sphingobacterium paludis</name>
    <dbReference type="NCBI Taxonomy" id="1476465"/>
    <lineage>
        <taxon>Bacteria</taxon>
        <taxon>Pseudomonadati</taxon>
        <taxon>Bacteroidota</taxon>
        <taxon>Sphingobacteriia</taxon>
        <taxon>Sphingobacteriales</taxon>
        <taxon>Sphingobacteriaceae</taxon>
        <taxon>Sphingobacterium</taxon>
    </lineage>
</organism>
<comment type="caution">
    <text evidence="2">The sequence shown here is derived from an EMBL/GenBank/DDBJ whole genome shotgun (WGS) entry which is preliminary data.</text>
</comment>
<dbReference type="EMBL" id="SNZV01000001">
    <property type="protein sequence ID" value="TDS17440.1"/>
    <property type="molecule type" value="Genomic_DNA"/>
</dbReference>
<protein>
    <submittedName>
        <fullName evidence="2">Uncharacterized protein</fullName>
    </submittedName>
</protein>
<dbReference type="Proteomes" id="UP000294752">
    <property type="component" value="Unassembled WGS sequence"/>
</dbReference>
<feature type="compositionally biased region" description="Basic and acidic residues" evidence="1">
    <location>
        <begin position="52"/>
        <end position="66"/>
    </location>
</feature>
<feature type="region of interest" description="Disordered" evidence="1">
    <location>
        <begin position="47"/>
        <end position="69"/>
    </location>
</feature>
<evidence type="ECO:0000256" key="1">
    <source>
        <dbReference type="SAM" id="MobiDB-lite"/>
    </source>
</evidence>